<sequence length="267" mass="30244">MWRKIALYLKGTRRTTARERQKHGLRTSEGKDPMPYPAYVHLAKALSMSDKPEHTAAHLFLLLEWNMVSRSEAVVDQHIDLFGVYNDALLVHLGPSKGDQDGSKHADHPWHIYSVPQEPAICPVLAFSKYLVTHPHVLTGDCKVFDGSSQYERFNTIMREIVRSDEHAATFVSLGIKPEFFGTHSLRKGAITFAACGVTVSPPIASICIRANWKMPGVMNRYIRFEAVGDQYVGRSVSGRDRLTEDFAESCPYFDFSQYEPAEKERR</sequence>
<organism evidence="2 3">
    <name type="scientific">Cyclotella atomus</name>
    <dbReference type="NCBI Taxonomy" id="382360"/>
    <lineage>
        <taxon>Eukaryota</taxon>
        <taxon>Sar</taxon>
        <taxon>Stramenopiles</taxon>
        <taxon>Ochrophyta</taxon>
        <taxon>Bacillariophyta</taxon>
        <taxon>Coscinodiscophyceae</taxon>
        <taxon>Thalassiosirophycidae</taxon>
        <taxon>Stephanodiscales</taxon>
        <taxon>Stephanodiscaceae</taxon>
        <taxon>Cyclotella</taxon>
    </lineage>
</organism>
<keyword evidence="3" id="KW-1185">Reference proteome</keyword>
<comment type="caution">
    <text evidence="2">The sequence shown here is derived from an EMBL/GenBank/DDBJ whole genome shotgun (WGS) entry which is preliminary data.</text>
</comment>
<accession>A0ABD3P1Y8</accession>
<dbReference type="InterPro" id="IPR013762">
    <property type="entry name" value="Integrase-like_cat_sf"/>
</dbReference>
<dbReference type="AlphaFoldDB" id="A0ABD3P1Y8"/>
<gene>
    <name evidence="2" type="ORF">ACHAWO_009330</name>
</gene>
<evidence type="ECO:0000313" key="3">
    <source>
        <dbReference type="Proteomes" id="UP001530400"/>
    </source>
</evidence>
<evidence type="ECO:0000313" key="2">
    <source>
        <dbReference type="EMBL" id="KAL3782300.1"/>
    </source>
</evidence>
<dbReference type="EMBL" id="JALLPJ020000812">
    <property type="protein sequence ID" value="KAL3782300.1"/>
    <property type="molecule type" value="Genomic_DNA"/>
</dbReference>
<proteinExistence type="predicted"/>
<evidence type="ECO:0000256" key="1">
    <source>
        <dbReference type="SAM" id="MobiDB-lite"/>
    </source>
</evidence>
<feature type="compositionally biased region" description="Basic residues" evidence="1">
    <location>
        <begin position="13"/>
        <end position="25"/>
    </location>
</feature>
<reference evidence="2 3" key="1">
    <citation type="submission" date="2024-10" db="EMBL/GenBank/DDBJ databases">
        <title>Updated reference genomes for cyclostephanoid diatoms.</title>
        <authorList>
            <person name="Roberts W.R."/>
            <person name="Alverson A.J."/>
        </authorList>
    </citation>
    <scope>NUCLEOTIDE SEQUENCE [LARGE SCALE GENOMIC DNA]</scope>
    <source>
        <strain evidence="2 3">AJA010-31</strain>
    </source>
</reference>
<evidence type="ECO:0008006" key="4">
    <source>
        <dbReference type="Google" id="ProtNLM"/>
    </source>
</evidence>
<dbReference type="Proteomes" id="UP001530400">
    <property type="component" value="Unassembled WGS sequence"/>
</dbReference>
<name>A0ABD3P1Y8_9STRA</name>
<feature type="region of interest" description="Disordered" evidence="1">
    <location>
        <begin position="13"/>
        <end position="32"/>
    </location>
</feature>
<dbReference type="Gene3D" id="1.10.443.10">
    <property type="entry name" value="Intergrase catalytic core"/>
    <property type="match status" value="1"/>
</dbReference>
<protein>
    <recommendedName>
        <fullName evidence="4">Tyr recombinase domain-containing protein</fullName>
    </recommendedName>
</protein>